<organism evidence="1 2">
    <name type="scientific">Fodinibius salicampi</name>
    <dbReference type="NCBI Taxonomy" id="1920655"/>
    <lineage>
        <taxon>Bacteria</taxon>
        <taxon>Pseudomonadati</taxon>
        <taxon>Balneolota</taxon>
        <taxon>Balneolia</taxon>
        <taxon>Balneolales</taxon>
        <taxon>Balneolaceae</taxon>
        <taxon>Fodinibius</taxon>
    </lineage>
</organism>
<evidence type="ECO:0000313" key="1">
    <source>
        <dbReference type="EMBL" id="MCW9712400.1"/>
    </source>
</evidence>
<proteinExistence type="predicted"/>
<gene>
    <name evidence="1" type="ORF">LQ318_05720</name>
</gene>
<dbReference type="SUPFAM" id="SSF55785">
    <property type="entry name" value="PYP-like sensor domain (PAS domain)"/>
    <property type="match status" value="1"/>
</dbReference>
<name>A0ABT3PX31_9BACT</name>
<keyword evidence="2" id="KW-1185">Reference proteome</keyword>
<reference evidence="1 2" key="1">
    <citation type="submission" date="2021-11" db="EMBL/GenBank/DDBJ databases">
        <title>Aliifidinibius sp. nov., a new bacterium isolated from saline soil.</title>
        <authorList>
            <person name="Galisteo C."/>
            <person name="De La Haba R."/>
            <person name="Sanchez-Porro C."/>
            <person name="Ventosa A."/>
        </authorList>
    </citation>
    <scope>NUCLEOTIDE SEQUENCE [LARGE SCALE GENOMIC DNA]</scope>
    <source>
        <strain evidence="1 2">KACC 190600</strain>
    </source>
</reference>
<accession>A0ABT3PX31</accession>
<evidence type="ECO:0000313" key="2">
    <source>
        <dbReference type="Proteomes" id="UP001207337"/>
    </source>
</evidence>
<evidence type="ECO:0008006" key="3">
    <source>
        <dbReference type="Google" id="ProtNLM"/>
    </source>
</evidence>
<comment type="caution">
    <text evidence="1">The sequence shown here is derived from an EMBL/GenBank/DDBJ whole genome shotgun (WGS) entry which is preliminary data.</text>
</comment>
<dbReference type="RefSeq" id="WP_265788339.1">
    <property type="nucleotide sequence ID" value="NZ_BAABRS010000001.1"/>
</dbReference>
<sequence>MMEKKNFYNENLSDTFFWFNPIPMWIYARSNKRILEVNNAAINAYGYSKIQFRYLFHDDFIGEDIPTDFQDDLEPELRKHLFIPRTSDGSSFVTLMVESPVIYNKKEAMLARSIKVFN</sequence>
<dbReference type="EMBL" id="JAJNDC010000001">
    <property type="protein sequence ID" value="MCW9712400.1"/>
    <property type="molecule type" value="Genomic_DNA"/>
</dbReference>
<protein>
    <recommendedName>
        <fullName evidence="3">PAS domain S-box-containing protein</fullName>
    </recommendedName>
</protein>
<dbReference type="InterPro" id="IPR035965">
    <property type="entry name" value="PAS-like_dom_sf"/>
</dbReference>
<dbReference type="Proteomes" id="UP001207337">
    <property type="component" value="Unassembled WGS sequence"/>
</dbReference>